<dbReference type="CTD" id="842"/>
<dbReference type="GeneTree" id="ENSGT00940000159698"/>
<evidence type="ECO:0000256" key="2">
    <source>
        <dbReference type="ARBA" id="ARBA00022670"/>
    </source>
</evidence>
<feature type="compositionally biased region" description="Low complexity" evidence="9">
    <location>
        <begin position="319"/>
        <end position="328"/>
    </location>
</feature>
<feature type="domain" description="Caspase family p10" evidence="10">
    <location>
        <begin position="333"/>
        <end position="420"/>
    </location>
</feature>
<evidence type="ECO:0000313" key="14">
    <source>
        <dbReference type="Proteomes" id="UP000261540"/>
    </source>
</evidence>
<reference evidence="13" key="2">
    <citation type="submission" date="2025-09" db="UniProtKB">
        <authorList>
            <consortium name="Ensembl"/>
        </authorList>
    </citation>
    <scope>IDENTIFICATION</scope>
</reference>
<dbReference type="GeneID" id="111855875"/>
<dbReference type="PANTHER" id="PTHR47901:SF8">
    <property type="entry name" value="CASPASE-3"/>
    <property type="match status" value="1"/>
</dbReference>
<evidence type="ECO:0000256" key="8">
    <source>
        <dbReference type="RuleBase" id="RU003971"/>
    </source>
</evidence>
<evidence type="ECO:0000313" key="13">
    <source>
        <dbReference type="Ensembl" id="ENSPKIP00000025858.1"/>
    </source>
</evidence>
<dbReference type="InterPro" id="IPR016129">
    <property type="entry name" value="Caspase_his_AS"/>
</dbReference>
<dbReference type="PIRSF" id="PIRSF038001">
    <property type="entry name" value="Caspase_ICE"/>
    <property type="match status" value="1"/>
</dbReference>
<keyword evidence="6" id="KW-0865">Zymogen</keyword>
<evidence type="ECO:0000256" key="6">
    <source>
        <dbReference type="ARBA" id="ARBA00023145"/>
    </source>
</evidence>
<evidence type="ECO:0000256" key="5">
    <source>
        <dbReference type="ARBA" id="ARBA00022807"/>
    </source>
</evidence>
<dbReference type="GO" id="GO:0004197">
    <property type="term" value="F:cysteine-type endopeptidase activity"/>
    <property type="evidence" value="ECO:0007669"/>
    <property type="project" value="InterPro"/>
</dbReference>
<dbReference type="GO" id="GO:0006508">
    <property type="term" value="P:proteolysis"/>
    <property type="evidence" value="ECO:0007669"/>
    <property type="project" value="UniProtKB-KW"/>
</dbReference>
<comment type="similarity">
    <text evidence="1 8">Belongs to the peptidase C14A family.</text>
</comment>
<dbReference type="GO" id="GO:0042981">
    <property type="term" value="P:regulation of apoptotic process"/>
    <property type="evidence" value="ECO:0007669"/>
    <property type="project" value="InterPro"/>
</dbReference>
<evidence type="ECO:0000256" key="3">
    <source>
        <dbReference type="ARBA" id="ARBA00022703"/>
    </source>
</evidence>
<dbReference type="Gene3D" id="3.40.50.1460">
    <property type="match status" value="1"/>
</dbReference>
<evidence type="ECO:0000259" key="12">
    <source>
        <dbReference type="PROSITE" id="PS50209"/>
    </source>
</evidence>
<dbReference type="FunFam" id="3.40.50.1460:FF:000012">
    <property type="entry name" value="Caspase 9"/>
    <property type="match status" value="1"/>
</dbReference>
<dbReference type="Ensembl" id="ENSPKIT00000006604.1">
    <property type="protein sequence ID" value="ENSPKIP00000025858.1"/>
    <property type="gene ID" value="ENSPKIG00000008565.1"/>
</dbReference>
<dbReference type="KEGG" id="pki:111855875"/>
<dbReference type="Gene3D" id="1.10.533.10">
    <property type="entry name" value="Death Domain, Fas"/>
    <property type="match status" value="1"/>
</dbReference>
<evidence type="ECO:0000256" key="7">
    <source>
        <dbReference type="PIRSR" id="PIRSR038001-1"/>
    </source>
</evidence>
<feature type="region of interest" description="Disordered" evidence="9">
    <location>
        <begin position="292"/>
        <end position="331"/>
    </location>
</feature>
<dbReference type="InterPro" id="IPR015917">
    <property type="entry name" value="Pept_C14A"/>
</dbReference>
<dbReference type="PROSITE" id="PS01122">
    <property type="entry name" value="CASPASE_CYS"/>
    <property type="match status" value="1"/>
</dbReference>
<dbReference type="PROSITE" id="PS50207">
    <property type="entry name" value="CASPASE_P10"/>
    <property type="match status" value="1"/>
</dbReference>
<feature type="active site" evidence="7">
    <location>
        <position position="286"/>
    </location>
</feature>
<feature type="active site" evidence="7">
    <location>
        <position position="236"/>
    </location>
</feature>
<evidence type="ECO:0000256" key="9">
    <source>
        <dbReference type="SAM" id="MobiDB-lite"/>
    </source>
</evidence>
<dbReference type="PRINTS" id="PR00376">
    <property type="entry name" value="IL1BCENZYME"/>
</dbReference>
<dbReference type="CDD" id="cd08326">
    <property type="entry name" value="CARD_CASP9"/>
    <property type="match status" value="1"/>
</dbReference>
<dbReference type="SUPFAM" id="SSF52129">
    <property type="entry name" value="Caspase-like"/>
    <property type="match status" value="1"/>
</dbReference>
<dbReference type="AlphaFoldDB" id="A0A3B3S5S7"/>
<dbReference type="PANTHER" id="PTHR47901">
    <property type="entry name" value="CASPASE RECRUITMENT DOMAIN-CONTAINING PROTEIN 18"/>
    <property type="match status" value="1"/>
</dbReference>
<feature type="domain" description="CARD" evidence="12">
    <location>
        <begin position="1"/>
        <end position="90"/>
    </location>
</feature>
<keyword evidence="3" id="KW-0053">Apoptosis</keyword>
<dbReference type="PROSITE" id="PS01121">
    <property type="entry name" value="CASPASE_HIS"/>
    <property type="match status" value="1"/>
</dbReference>
<evidence type="ECO:0000259" key="10">
    <source>
        <dbReference type="PROSITE" id="PS50207"/>
    </source>
</evidence>
<keyword evidence="14" id="KW-1185">Reference proteome</keyword>
<keyword evidence="4" id="KW-0378">Hydrolase</keyword>
<evidence type="ECO:0000259" key="11">
    <source>
        <dbReference type="PROSITE" id="PS50208"/>
    </source>
</evidence>
<dbReference type="CDD" id="cd00032">
    <property type="entry name" value="CASc"/>
    <property type="match status" value="1"/>
</dbReference>
<feature type="domain" description="Caspase family p20" evidence="11">
    <location>
        <begin position="158"/>
        <end position="290"/>
    </location>
</feature>
<protein>
    <submittedName>
        <fullName evidence="13">Caspase 9, apoptosis-related cysteine peptidase</fullName>
    </submittedName>
</protein>
<dbReference type="OrthoDB" id="6044770at2759"/>
<organism evidence="13 14">
    <name type="scientific">Paramormyrops kingsleyae</name>
    <dbReference type="NCBI Taxonomy" id="1676925"/>
    <lineage>
        <taxon>Eukaryota</taxon>
        <taxon>Metazoa</taxon>
        <taxon>Chordata</taxon>
        <taxon>Craniata</taxon>
        <taxon>Vertebrata</taxon>
        <taxon>Euteleostomi</taxon>
        <taxon>Actinopterygii</taxon>
        <taxon>Neopterygii</taxon>
        <taxon>Teleostei</taxon>
        <taxon>Osteoglossocephala</taxon>
        <taxon>Osteoglossomorpha</taxon>
        <taxon>Osteoglossiformes</taxon>
        <taxon>Mormyridae</taxon>
        <taxon>Paramormyrops</taxon>
    </lineage>
</organism>
<dbReference type="STRING" id="1676925.ENSPKIP00000025858"/>
<proteinExistence type="inferred from homology"/>
<dbReference type="InterPro" id="IPR029030">
    <property type="entry name" value="Caspase-like_dom_sf"/>
</dbReference>
<accession>A0A3B3S5S7</accession>
<dbReference type="InterPro" id="IPR042147">
    <property type="entry name" value="CARD_CASP9"/>
</dbReference>
<dbReference type="InterPro" id="IPR002398">
    <property type="entry name" value="Pept_C14"/>
</dbReference>
<dbReference type="Pfam" id="PF00656">
    <property type="entry name" value="Peptidase_C14"/>
    <property type="match status" value="1"/>
</dbReference>
<dbReference type="InterPro" id="IPR001315">
    <property type="entry name" value="CARD"/>
</dbReference>
<dbReference type="InterPro" id="IPR011029">
    <property type="entry name" value="DEATH-like_dom_sf"/>
</dbReference>
<dbReference type="RefSeq" id="XP_023691127.1">
    <property type="nucleotide sequence ID" value="XM_023835359.2"/>
</dbReference>
<dbReference type="GO" id="GO:0006915">
    <property type="term" value="P:apoptotic process"/>
    <property type="evidence" value="ECO:0007669"/>
    <property type="project" value="UniProtKB-KW"/>
</dbReference>
<dbReference type="InterPro" id="IPR033139">
    <property type="entry name" value="Caspase_cys_AS"/>
</dbReference>
<dbReference type="PROSITE" id="PS50209">
    <property type="entry name" value="CARD"/>
    <property type="match status" value="1"/>
</dbReference>
<dbReference type="InterPro" id="IPR011600">
    <property type="entry name" value="Pept_C14_caspase"/>
</dbReference>
<evidence type="ECO:0000256" key="4">
    <source>
        <dbReference type="ARBA" id="ARBA00022801"/>
    </source>
</evidence>
<dbReference type="PROSITE" id="PS50208">
    <property type="entry name" value="CASPASE_P20"/>
    <property type="match status" value="1"/>
</dbReference>
<reference evidence="13" key="1">
    <citation type="submission" date="2025-08" db="UniProtKB">
        <authorList>
            <consortium name="Ensembl"/>
        </authorList>
    </citation>
    <scope>IDENTIFICATION</scope>
</reference>
<dbReference type="SUPFAM" id="SSF47986">
    <property type="entry name" value="DEATH domain"/>
    <property type="match status" value="1"/>
</dbReference>
<evidence type="ECO:0000256" key="1">
    <source>
        <dbReference type="ARBA" id="ARBA00010134"/>
    </source>
</evidence>
<name>A0A3B3S5S7_9TELE</name>
<dbReference type="SMART" id="SM00114">
    <property type="entry name" value="CARD"/>
    <property type="match status" value="1"/>
</dbReference>
<sequence>MDPEQRNRLHIKRSCLVAKLEPSKLYDGLLARGVFTQDMIEEIQSAGIRRDQARKLLADLETRGKRAFPAFLECLREAGQEDLASILQNGTSSHCPPPDITPTPVYMPSDTRNHDRGDGEVMKVPPMMSVTPAQNAEDSRLTNIKQDPLQSYKMDASPCGLCLIINNMKFLPESGLKSRGGSNIDCDKLEKRFKSLNFIVDVQQNLKYKQIRCQLSALSKKDHSKYDCCIVVILSHGTEASHNRFPGAVHGVDGPTVPVEDITSFLNGEHCPSLQGKPKIFFIQACGGDKTDKGVEVSPEEAGPSLGGADEEMDAIPTSSSSDSLSASDELDARTTLPVPSDILVSYSTYPGYVSWRDTETGSWYVETLDQILAEHAATRDLVTMLTMVNNKVSQNSAKGIYKQMPGSFNFLRKLLYFQSSSQVHG</sequence>
<dbReference type="SMART" id="SM00115">
    <property type="entry name" value="CASc"/>
    <property type="match status" value="1"/>
</dbReference>
<keyword evidence="5" id="KW-0788">Thiol protease</keyword>
<dbReference type="InterPro" id="IPR002138">
    <property type="entry name" value="Pept_C14_p10"/>
</dbReference>
<dbReference type="Proteomes" id="UP000261540">
    <property type="component" value="Unplaced"/>
</dbReference>
<dbReference type="InterPro" id="IPR001309">
    <property type="entry name" value="Pept_C14_p20"/>
</dbReference>
<dbReference type="Pfam" id="PF00619">
    <property type="entry name" value="CARD"/>
    <property type="match status" value="1"/>
</dbReference>
<keyword evidence="2" id="KW-0645">Protease</keyword>